<proteinExistence type="predicted"/>
<reference evidence="1" key="1">
    <citation type="submission" date="2020-08" db="EMBL/GenBank/DDBJ databases">
        <title>Multicomponent nature underlies the extraordinary mechanical properties of spider dragline silk.</title>
        <authorList>
            <person name="Kono N."/>
            <person name="Nakamura H."/>
            <person name="Mori M."/>
            <person name="Yoshida Y."/>
            <person name="Ohtoshi R."/>
            <person name="Malay A.D."/>
            <person name="Moran D.A.P."/>
            <person name="Tomita M."/>
            <person name="Numata K."/>
            <person name="Arakawa K."/>
        </authorList>
    </citation>
    <scope>NUCLEOTIDE SEQUENCE</scope>
</reference>
<name>A0A8X6YZ55_9ARAC</name>
<gene>
    <name evidence="1" type="ORF">TNIN_461481</name>
</gene>
<protein>
    <submittedName>
        <fullName evidence="1">Uncharacterized protein</fullName>
    </submittedName>
</protein>
<dbReference type="EMBL" id="BMAV01023401">
    <property type="protein sequence ID" value="GFY79094.1"/>
    <property type="molecule type" value="Genomic_DNA"/>
</dbReference>
<dbReference type="Proteomes" id="UP000886998">
    <property type="component" value="Unassembled WGS sequence"/>
</dbReference>
<accession>A0A8X6YZ55</accession>
<keyword evidence="2" id="KW-1185">Reference proteome</keyword>
<comment type="caution">
    <text evidence="1">The sequence shown here is derived from an EMBL/GenBank/DDBJ whole genome shotgun (WGS) entry which is preliminary data.</text>
</comment>
<organism evidence="1 2">
    <name type="scientific">Trichonephila inaurata madagascariensis</name>
    <dbReference type="NCBI Taxonomy" id="2747483"/>
    <lineage>
        <taxon>Eukaryota</taxon>
        <taxon>Metazoa</taxon>
        <taxon>Ecdysozoa</taxon>
        <taxon>Arthropoda</taxon>
        <taxon>Chelicerata</taxon>
        <taxon>Arachnida</taxon>
        <taxon>Araneae</taxon>
        <taxon>Araneomorphae</taxon>
        <taxon>Entelegynae</taxon>
        <taxon>Araneoidea</taxon>
        <taxon>Nephilidae</taxon>
        <taxon>Trichonephila</taxon>
        <taxon>Trichonephila inaurata</taxon>
    </lineage>
</organism>
<evidence type="ECO:0000313" key="2">
    <source>
        <dbReference type="Proteomes" id="UP000886998"/>
    </source>
</evidence>
<dbReference type="AlphaFoldDB" id="A0A8X6YZ55"/>
<sequence length="87" mass="10075">MKDLGDRCSWRMLFNSIITHIHIFPHTWNRPSSSASSLSIRPTARIHHLAICMCLVPLKTFEREPFNSDNELKDVVKDRVSPRPDGF</sequence>
<evidence type="ECO:0000313" key="1">
    <source>
        <dbReference type="EMBL" id="GFY79094.1"/>
    </source>
</evidence>